<dbReference type="EMBL" id="GDRN01110411">
    <property type="protein sequence ID" value="JAI56914.1"/>
    <property type="molecule type" value="Transcribed_RNA"/>
</dbReference>
<dbReference type="InterPro" id="IPR011009">
    <property type="entry name" value="Kinase-like_dom_sf"/>
</dbReference>
<protein>
    <recommendedName>
        <fullName evidence="1">Protein kinase domain-containing protein</fullName>
    </recommendedName>
</protein>
<sequence>MLEKGFAHNDIKGDSVCIQVDNNAPKVTITELGLARRVGTTRIYQHTSDTDMFPWLAPELLLHTHPCGEASDVYSLAHLLKQSLPVRNKPGQRPSLAALRELMRRAHFVTPGKRPRLSAFTDLLQQMHEESTKGTKE</sequence>
<dbReference type="InterPro" id="IPR000719">
    <property type="entry name" value="Prot_kinase_dom"/>
</dbReference>
<dbReference type="EMBL" id="GDRN01110413">
    <property type="protein sequence ID" value="JAI56913.1"/>
    <property type="molecule type" value="Transcribed_RNA"/>
</dbReference>
<dbReference type="Pfam" id="PF00069">
    <property type="entry name" value="Pkinase"/>
    <property type="match status" value="1"/>
</dbReference>
<evidence type="ECO:0000313" key="2">
    <source>
        <dbReference type="EMBL" id="JAI56913.1"/>
    </source>
</evidence>
<proteinExistence type="predicted"/>
<dbReference type="GO" id="GO:0004672">
    <property type="term" value="F:protein kinase activity"/>
    <property type="evidence" value="ECO:0007669"/>
    <property type="project" value="InterPro"/>
</dbReference>
<feature type="domain" description="Protein kinase" evidence="1">
    <location>
        <begin position="1"/>
        <end position="137"/>
    </location>
</feature>
<evidence type="ECO:0000259" key="1">
    <source>
        <dbReference type="PROSITE" id="PS50011"/>
    </source>
</evidence>
<reference evidence="2" key="1">
    <citation type="submission" date="2015-09" db="EMBL/GenBank/DDBJ databases">
        <title>Scylla olivacea transcriptome.</title>
        <authorList>
            <person name="Ikhwanuddin M."/>
        </authorList>
    </citation>
    <scope>NUCLEOTIDE SEQUENCE</scope>
</reference>
<dbReference type="PROSITE" id="PS50011">
    <property type="entry name" value="PROTEIN_KINASE_DOM"/>
    <property type="match status" value="1"/>
</dbReference>
<organism evidence="2">
    <name type="scientific">Scylla olivacea</name>
    <name type="common">Orange mud crab</name>
    <name type="synonym">Cancer olivacea</name>
    <dbReference type="NCBI Taxonomy" id="85551"/>
    <lineage>
        <taxon>Eukaryota</taxon>
        <taxon>Metazoa</taxon>
        <taxon>Ecdysozoa</taxon>
        <taxon>Arthropoda</taxon>
        <taxon>Crustacea</taxon>
        <taxon>Multicrustacea</taxon>
        <taxon>Malacostraca</taxon>
        <taxon>Eumalacostraca</taxon>
        <taxon>Eucarida</taxon>
        <taxon>Decapoda</taxon>
        <taxon>Pleocyemata</taxon>
        <taxon>Brachyura</taxon>
        <taxon>Eubrachyura</taxon>
        <taxon>Portunoidea</taxon>
        <taxon>Portunidae</taxon>
        <taxon>Portuninae</taxon>
        <taxon>Scylla</taxon>
    </lineage>
</organism>
<dbReference type="Gene3D" id="1.10.510.10">
    <property type="entry name" value="Transferase(Phosphotransferase) domain 1"/>
    <property type="match status" value="1"/>
</dbReference>
<accession>A0A0P4VPT4</accession>
<dbReference type="GO" id="GO:0005524">
    <property type="term" value="F:ATP binding"/>
    <property type="evidence" value="ECO:0007669"/>
    <property type="project" value="InterPro"/>
</dbReference>
<dbReference type="SUPFAM" id="SSF56112">
    <property type="entry name" value="Protein kinase-like (PK-like)"/>
    <property type="match status" value="1"/>
</dbReference>
<dbReference type="EMBL" id="GDRN01110416">
    <property type="protein sequence ID" value="JAI56912.1"/>
    <property type="molecule type" value="Transcribed_RNA"/>
</dbReference>
<dbReference type="AlphaFoldDB" id="A0A0P4VPT4"/>
<name>A0A0P4VPT4_SCYOL</name>